<keyword evidence="1" id="KW-1133">Transmembrane helix</keyword>
<protein>
    <submittedName>
        <fullName evidence="2">DEKNAAC103147</fullName>
    </submittedName>
</protein>
<dbReference type="Proteomes" id="UP000290900">
    <property type="component" value="Unassembled WGS sequence"/>
</dbReference>
<reference evidence="2 3" key="1">
    <citation type="submission" date="2018-12" db="EMBL/GenBank/DDBJ databases">
        <authorList>
            <person name="Tiukova I."/>
            <person name="Dainat J."/>
        </authorList>
    </citation>
    <scope>NUCLEOTIDE SEQUENCE [LARGE SCALE GENOMIC DNA]</scope>
</reference>
<dbReference type="EMBL" id="CAACVR010000018">
    <property type="protein sequence ID" value="VEU22133.1"/>
    <property type="molecule type" value="Genomic_DNA"/>
</dbReference>
<evidence type="ECO:0000313" key="3">
    <source>
        <dbReference type="Proteomes" id="UP000290900"/>
    </source>
</evidence>
<feature type="transmembrane region" description="Helical" evidence="1">
    <location>
        <begin position="201"/>
        <end position="219"/>
    </location>
</feature>
<keyword evidence="1" id="KW-0812">Transmembrane</keyword>
<accession>A0A448YMP9</accession>
<dbReference type="InParanoid" id="A0A448YMP9"/>
<evidence type="ECO:0000313" key="2">
    <source>
        <dbReference type="EMBL" id="VEU22133.1"/>
    </source>
</evidence>
<name>A0A448YMP9_BRENA</name>
<keyword evidence="1" id="KW-0472">Membrane</keyword>
<organism evidence="2 3">
    <name type="scientific">Brettanomyces naardenensis</name>
    <name type="common">Yeast</name>
    <dbReference type="NCBI Taxonomy" id="13370"/>
    <lineage>
        <taxon>Eukaryota</taxon>
        <taxon>Fungi</taxon>
        <taxon>Dikarya</taxon>
        <taxon>Ascomycota</taxon>
        <taxon>Saccharomycotina</taxon>
        <taxon>Pichiomycetes</taxon>
        <taxon>Pichiales</taxon>
        <taxon>Pichiaceae</taxon>
        <taxon>Brettanomyces</taxon>
    </lineage>
</organism>
<proteinExistence type="predicted"/>
<gene>
    <name evidence="2" type="ORF">BRENAR_LOCUS2865</name>
</gene>
<sequence>MIDLKKFVSSRPGSSASMGSISSTVRRVQNKLLHTKSRSPRKIVTAFDNLNDVETENDESAVMPAAELPLPVDFPFITVEPQVRSSSVTALVAATGQTTSLIDANVHSYSSTRPSTNRSVQNSLERHLEVQEGFIATTQIVEVTPLLSEDDAFISFDRNRRHSWLDNILGRYSPESEDIEFSSPEMVDPDSFKRWLRGHRMAVSALIVGIVMIICILIYV</sequence>
<dbReference type="AlphaFoldDB" id="A0A448YMP9"/>
<evidence type="ECO:0000256" key="1">
    <source>
        <dbReference type="SAM" id="Phobius"/>
    </source>
</evidence>
<keyword evidence="3" id="KW-1185">Reference proteome</keyword>